<dbReference type="InterPro" id="IPR051312">
    <property type="entry name" value="Diverse_Substr_Oxidored"/>
</dbReference>
<gene>
    <name evidence="4" type="primary">cutM_1</name>
    <name evidence="4" type="ORF">Psch_03154</name>
</gene>
<dbReference type="SMART" id="SM01092">
    <property type="entry name" value="CO_deh_flav_C"/>
    <property type="match status" value="1"/>
</dbReference>
<comment type="caution">
    <text evidence="4">The sequence shown here is derived from an EMBL/GenBank/DDBJ whole genome shotgun (WGS) entry which is preliminary data.</text>
</comment>
<dbReference type="PROSITE" id="PS51387">
    <property type="entry name" value="FAD_PCMH"/>
    <property type="match status" value="1"/>
</dbReference>
<keyword evidence="1" id="KW-0285">Flavoprotein</keyword>
<organism evidence="4 5">
    <name type="scientific">Pelotomaculum schinkii</name>
    <dbReference type="NCBI Taxonomy" id="78350"/>
    <lineage>
        <taxon>Bacteria</taxon>
        <taxon>Bacillati</taxon>
        <taxon>Bacillota</taxon>
        <taxon>Clostridia</taxon>
        <taxon>Eubacteriales</taxon>
        <taxon>Desulfotomaculaceae</taxon>
        <taxon>Pelotomaculum</taxon>
    </lineage>
</organism>
<dbReference type="EMBL" id="QFGA01000002">
    <property type="protein sequence ID" value="TEB06112.1"/>
    <property type="molecule type" value="Genomic_DNA"/>
</dbReference>
<evidence type="ECO:0000313" key="4">
    <source>
        <dbReference type="EMBL" id="TEB06112.1"/>
    </source>
</evidence>
<keyword evidence="2 4" id="KW-0560">Oxidoreductase</keyword>
<protein>
    <submittedName>
        <fullName evidence="4">Carbon monoxide dehydrogenase medium chain</fullName>
        <ecNumber evidence="4">1.2.7.4</ecNumber>
    </submittedName>
</protein>
<keyword evidence="5" id="KW-1185">Reference proteome</keyword>
<dbReference type="GO" id="GO:0071949">
    <property type="term" value="F:FAD binding"/>
    <property type="evidence" value="ECO:0007669"/>
    <property type="project" value="InterPro"/>
</dbReference>
<evidence type="ECO:0000256" key="2">
    <source>
        <dbReference type="ARBA" id="ARBA00023002"/>
    </source>
</evidence>
<dbReference type="InterPro" id="IPR036683">
    <property type="entry name" value="CO_DH_flav_C_dom_sf"/>
</dbReference>
<reference evidence="4 5" key="1">
    <citation type="journal article" date="2018" name="Environ. Microbiol.">
        <title>Novel energy conservation strategies and behaviour of Pelotomaculum schinkii driving syntrophic propionate catabolism.</title>
        <authorList>
            <person name="Hidalgo-Ahumada C.A.P."/>
            <person name="Nobu M.K."/>
            <person name="Narihiro T."/>
            <person name="Tamaki H."/>
            <person name="Liu W.T."/>
            <person name="Kamagata Y."/>
            <person name="Stams A.J.M."/>
            <person name="Imachi H."/>
            <person name="Sousa D.Z."/>
        </authorList>
    </citation>
    <scope>NUCLEOTIDE SEQUENCE [LARGE SCALE GENOMIC DNA]</scope>
    <source>
        <strain evidence="4 5">HH</strain>
    </source>
</reference>
<dbReference type="InterPro" id="IPR036318">
    <property type="entry name" value="FAD-bd_PCMH-like_sf"/>
</dbReference>
<proteinExistence type="predicted"/>
<dbReference type="PANTHER" id="PTHR42659:SF9">
    <property type="entry name" value="XANTHINE DEHYDROGENASE FAD-BINDING SUBUNIT XDHB-RELATED"/>
    <property type="match status" value="1"/>
</dbReference>
<dbReference type="PANTHER" id="PTHR42659">
    <property type="entry name" value="XANTHINE DEHYDROGENASE SUBUNIT C-RELATED"/>
    <property type="match status" value="1"/>
</dbReference>
<evidence type="ECO:0000256" key="1">
    <source>
        <dbReference type="ARBA" id="ARBA00022630"/>
    </source>
</evidence>
<evidence type="ECO:0000259" key="3">
    <source>
        <dbReference type="PROSITE" id="PS51387"/>
    </source>
</evidence>
<dbReference type="InterPro" id="IPR002346">
    <property type="entry name" value="Mopterin_DH_FAD-bd"/>
</dbReference>
<dbReference type="InterPro" id="IPR016169">
    <property type="entry name" value="FAD-bd_PCMH_sub2"/>
</dbReference>
<sequence length="294" mass="32430">MRKYKFEAPQSFEELFEIMHRANFEKDEIKFVAGGTDFVPRLNFELNMIPSEQKQPLQIMYLGCLGIDSIIEKDGIISIGACCKLNDIMKNPVICEKLPVLVETISQMAGLTIRNTGTIGGNIMNASPANDSIPTFIVLDANFILKSEKKERTVKASEFFTGPGKTVAKPDEVLTRIEINLKKGHASFKKLGRRQAETLSVVNAAAYVEQENSVCKTVRVAVGSVGPTVIRCERVEVALRGKKLTEDVIKTASLKVLNEINPIDDLRASAWYRNKTAPVMVSRAIKAAAGIRGE</sequence>
<dbReference type="InterPro" id="IPR005107">
    <property type="entry name" value="CO_DH_flav_C"/>
</dbReference>
<name>A0A4Y7RBA5_9FIRM</name>
<dbReference type="Pfam" id="PF00941">
    <property type="entry name" value="FAD_binding_5"/>
    <property type="match status" value="1"/>
</dbReference>
<accession>A0A4Y7RBA5</accession>
<dbReference type="SUPFAM" id="SSF55447">
    <property type="entry name" value="CO dehydrogenase flavoprotein C-terminal domain-like"/>
    <property type="match status" value="1"/>
</dbReference>
<dbReference type="Pfam" id="PF03450">
    <property type="entry name" value="CO_deh_flav_C"/>
    <property type="match status" value="1"/>
</dbReference>
<dbReference type="Proteomes" id="UP000298324">
    <property type="component" value="Unassembled WGS sequence"/>
</dbReference>
<dbReference type="Gene3D" id="3.30.390.50">
    <property type="entry name" value="CO dehydrogenase flavoprotein, C-terminal domain"/>
    <property type="match status" value="1"/>
</dbReference>
<dbReference type="AlphaFoldDB" id="A0A4Y7RBA5"/>
<dbReference type="RefSeq" id="WP_190258724.1">
    <property type="nucleotide sequence ID" value="NZ_QFGA01000002.1"/>
</dbReference>
<dbReference type="SUPFAM" id="SSF56176">
    <property type="entry name" value="FAD-binding/transporter-associated domain-like"/>
    <property type="match status" value="1"/>
</dbReference>
<dbReference type="GO" id="GO:0043885">
    <property type="term" value="F:anaerobic carbon-monoxide dehydrogenase activity"/>
    <property type="evidence" value="ECO:0007669"/>
    <property type="project" value="UniProtKB-EC"/>
</dbReference>
<feature type="domain" description="FAD-binding PCMH-type" evidence="3">
    <location>
        <begin position="1"/>
        <end position="184"/>
    </location>
</feature>
<evidence type="ECO:0000313" key="5">
    <source>
        <dbReference type="Proteomes" id="UP000298324"/>
    </source>
</evidence>
<dbReference type="Gene3D" id="3.30.465.10">
    <property type="match status" value="1"/>
</dbReference>
<dbReference type="EC" id="1.2.7.4" evidence="4"/>
<dbReference type="InterPro" id="IPR016166">
    <property type="entry name" value="FAD-bd_PCMH"/>
</dbReference>